<dbReference type="AlphaFoldDB" id="A0A7J8N587"/>
<feature type="domain" description="Retrotransposon gag" evidence="2">
    <location>
        <begin position="46"/>
        <end position="116"/>
    </location>
</feature>
<accession>A0A7J8N587</accession>
<sequence length="162" mass="19299">MMSKIEEFEGQFIMYGVVVGKGMLASIPKQLKIDVPKLKEFKGMRSRNEIWLEFQNEFQMQFQPQYAEEEARSKLRWLTQQGIAWEYVWEFIKLLLQILDLSKNEAFYKFKDGLKPWMKKDKFEFSKPKEIGNGKRDHEKEQYRNENNYNCKNGGNGKPPNG</sequence>
<keyword evidence="4" id="KW-1185">Reference proteome</keyword>
<evidence type="ECO:0000256" key="1">
    <source>
        <dbReference type="SAM" id="MobiDB-lite"/>
    </source>
</evidence>
<organism evidence="3 4">
    <name type="scientific">Gossypium lobatum</name>
    <dbReference type="NCBI Taxonomy" id="34289"/>
    <lineage>
        <taxon>Eukaryota</taxon>
        <taxon>Viridiplantae</taxon>
        <taxon>Streptophyta</taxon>
        <taxon>Embryophyta</taxon>
        <taxon>Tracheophyta</taxon>
        <taxon>Spermatophyta</taxon>
        <taxon>Magnoliopsida</taxon>
        <taxon>eudicotyledons</taxon>
        <taxon>Gunneridae</taxon>
        <taxon>Pentapetalae</taxon>
        <taxon>rosids</taxon>
        <taxon>malvids</taxon>
        <taxon>Malvales</taxon>
        <taxon>Malvaceae</taxon>
        <taxon>Malvoideae</taxon>
        <taxon>Gossypium</taxon>
    </lineage>
</organism>
<evidence type="ECO:0000313" key="3">
    <source>
        <dbReference type="EMBL" id="MBA0572024.1"/>
    </source>
</evidence>
<dbReference type="Pfam" id="PF03732">
    <property type="entry name" value="Retrotrans_gag"/>
    <property type="match status" value="1"/>
</dbReference>
<evidence type="ECO:0000259" key="2">
    <source>
        <dbReference type="Pfam" id="PF03732"/>
    </source>
</evidence>
<gene>
    <name evidence="3" type="ORF">Golob_002390</name>
</gene>
<evidence type="ECO:0000313" key="4">
    <source>
        <dbReference type="Proteomes" id="UP000593572"/>
    </source>
</evidence>
<proteinExistence type="predicted"/>
<protein>
    <recommendedName>
        <fullName evidence="2">Retrotransposon gag domain-containing protein</fullName>
    </recommendedName>
</protein>
<reference evidence="3 4" key="1">
    <citation type="journal article" date="2019" name="Genome Biol. Evol.">
        <title>Insights into the evolution of the New World diploid cottons (Gossypium, subgenus Houzingenia) based on genome sequencing.</title>
        <authorList>
            <person name="Grover C.E."/>
            <person name="Arick M.A. 2nd"/>
            <person name="Thrash A."/>
            <person name="Conover J.L."/>
            <person name="Sanders W.S."/>
            <person name="Peterson D.G."/>
            <person name="Frelichowski J.E."/>
            <person name="Scheffler J.A."/>
            <person name="Scheffler B.E."/>
            <person name="Wendel J.F."/>
        </authorList>
    </citation>
    <scope>NUCLEOTIDE SEQUENCE [LARGE SCALE GENOMIC DNA]</scope>
    <source>
        <strain evidence="3">157</strain>
        <tissue evidence="3">Leaf</tissue>
    </source>
</reference>
<dbReference type="EMBL" id="JABEZX010000012">
    <property type="protein sequence ID" value="MBA0572024.1"/>
    <property type="molecule type" value="Genomic_DNA"/>
</dbReference>
<feature type="region of interest" description="Disordered" evidence="1">
    <location>
        <begin position="127"/>
        <end position="162"/>
    </location>
</feature>
<dbReference type="InterPro" id="IPR005162">
    <property type="entry name" value="Retrotrans_gag_dom"/>
</dbReference>
<name>A0A7J8N587_9ROSI</name>
<dbReference type="Proteomes" id="UP000593572">
    <property type="component" value="Unassembled WGS sequence"/>
</dbReference>
<feature type="compositionally biased region" description="Basic and acidic residues" evidence="1">
    <location>
        <begin position="127"/>
        <end position="144"/>
    </location>
</feature>
<feature type="compositionally biased region" description="Low complexity" evidence="1">
    <location>
        <begin position="145"/>
        <end position="162"/>
    </location>
</feature>
<comment type="caution">
    <text evidence="3">The sequence shown here is derived from an EMBL/GenBank/DDBJ whole genome shotgun (WGS) entry which is preliminary data.</text>
</comment>